<organism evidence="2 3">
    <name type="scientific">Rhodosorus marinus</name>
    <dbReference type="NCBI Taxonomy" id="101924"/>
    <lineage>
        <taxon>Eukaryota</taxon>
        <taxon>Rhodophyta</taxon>
        <taxon>Stylonematophyceae</taxon>
        <taxon>Stylonematales</taxon>
        <taxon>Stylonemataceae</taxon>
        <taxon>Rhodosorus</taxon>
    </lineage>
</organism>
<dbReference type="Proteomes" id="UP001157974">
    <property type="component" value="Unassembled WGS sequence"/>
</dbReference>
<dbReference type="PANTHER" id="PTHR31975:SF1">
    <property type="entry name" value="BUD SITE SELECTION PROTEIN 7-RELATED"/>
    <property type="match status" value="1"/>
</dbReference>
<dbReference type="Gene3D" id="1.25.40.10">
    <property type="entry name" value="Tetratricopeptide repeat domain"/>
    <property type="match status" value="2"/>
</dbReference>
<keyword evidence="3" id="KW-1185">Reference proteome</keyword>
<feature type="compositionally biased region" description="Basic and acidic residues" evidence="1">
    <location>
        <begin position="454"/>
        <end position="463"/>
    </location>
</feature>
<dbReference type="GO" id="GO:0034044">
    <property type="term" value="C:exomer complex"/>
    <property type="evidence" value="ECO:0007669"/>
    <property type="project" value="TreeGrafter"/>
</dbReference>
<name>A0AAV8ULS3_9RHOD</name>
<proteinExistence type="predicted"/>
<dbReference type="EMBL" id="JAMWBK010000009">
    <property type="protein sequence ID" value="KAJ8902371.1"/>
    <property type="molecule type" value="Genomic_DNA"/>
</dbReference>
<feature type="region of interest" description="Disordered" evidence="1">
    <location>
        <begin position="454"/>
        <end position="549"/>
    </location>
</feature>
<feature type="compositionally biased region" description="Polar residues" evidence="1">
    <location>
        <begin position="532"/>
        <end position="549"/>
    </location>
</feature>
<dbReference type="SUPFAM" id="SSF48452">
    <property type="entry name" value="TPR-like"/>
    <property type="match status" value="1"/>
</dbReference>
<feature type="compositionally biased region" description="Polar residues" evidence="1">
    <location>
        <begin position="473"/>
        <end position="497"/>
    </location>
</feature>
<dbReference type="AlphaFoldDB" id="A0AAV8ULS3"/>
<accession>A0AAV8ULS3</accession>
<protein>
    <submittedName>
        <fullName evidence="2">Uncharacterized protein</fullName>
    </submittedName>
</protein>
<evidence type="ECO:0000313" key="2">
    <source>
        <dbReference type="EMBL" id="KAJ8902371.1"/>
    </source>
</evidence>
<gene>
    <name evidence="2" type="ORF">NDN08_006778</name>
</gene>
<reference evidence="2 3" key="1">
    <citation type="journal article" date="2023" name="Nat. Commun.">
        <title>Origin of minicircular mitochondrial genomes in red algae.</title>
        <authorList>
            <person name="Lee Y."/>
            <person name="Cho C.H."/>
            <person name="Lee Y.M."/>
            <person name="Park S.I."/>
            <person name="Yang J.H."/>
            <person name="West J.A."/>
            <person name="Bhattacharya D."/>
            <person name="Yoon H.S."/>
        </authorList>
    </citation>
    <scope>NUCLEOTIDE SEQUENCE [LARGE SCALE GENOMIC DNA]</scope>
    <source>
        <strain evidence="2 3">CCMP1338</strain>
        <tissue evidence="2">Whole cell</tissue>
    </source>
</reference>
<evidence type="ECO:0000313" key="3">
    <source>
        <dbReference type="Proteomes" id="UP001157974"/>
    </source>
</evidence>
<dbReference type="PANTHER" id="PTHR31975">
    <property type="entry name" value="BUD SITE SELECTION PROTEIN 7-RELATED"/>
    <property type="match status" value="1"/>
</dbReference>
<dbReference type="InterPro" id="IPR015374">
    <property type="entry name" value="ChAPs"/>
</dbReference>
<comment type="caution">
    <text evidence="2">The sequence shown here is derived from an EMBL/GenBank/DDBJ whole genome shotgun (WGS) entry which is preliminary data.</text>
</comment>
<dbReference type="InterPro" id="IPR011990">
    <property type="entry name" value="TPR-like_helical_dom_sf"/>
</dbReference>
<evidence type="ECO:0000256" key="1">
    <source>
        <dbReference type="SAM" id="MobiDB-lite"/>
    </source>
</evidence>
<dbReference type="Pfam" id="PF09295">
    <property type="entry name" value="ChAPs"/>
    <property type="match status" value="1"/>
</dbReference>
<dbReference type="GO" id="GO:0006893">
    <property type="term" value="P:Golgi to plasma membrane transport"/>
    <property type="evidence" value="ECO:0007669"/>
    <property type="project" value="UniProtKB-ARBA"/>
</dbReference>
<sequence length="738" mass="82499">MDTLAHTIEVSEPSLNFAAEMRQEAMEKFPPLGPPDIVTVKKEHSPSYGKTVEQTYYHCVRGYDVSSEEVVSAYIASLVSSGFRMGSWYQQSSGGRWQIQKVWYRSYCILSKLDIVVTADFPGSVAVCGLDADGNEVEVTPDTWKDCFLSAACRHIQRIGEAPIYPCMKVYDLFADPTLEEQMLTYALDLQEKWHLAGTSRAYKHEGDRSEGGCADSRIATTIYEHFVSQARFQQAVDFFKERASKRDPECAVHAARAYLAQGNVPAAVELLEDVLKQLPNSKFASCVLLEALSSKGEFEEAGRYYESHKQTVESDSLAVINVAQAMAKAGKFGTALTILNLAEMPTPPLDPLLRELIPAKSSKTTHEYSKEKLTDLDAARIMALRLKEERRPGLDKNLNELPAKMMTETDRAAYNVLVTVLEAIGWESVLDVRSKCFIMREDVEKRWKQIEDEAREAERGTDGDAEEEEQPNAAQGEQNGHGASTEDSPEAGSSMTVAEAEEGKGGTISEEELRPVILTSEGLDDEEPNELSISNSPGPQPSTANKVSSIEKVTNKRLCQLWLDYLVMTMFEDLRCKREMMAELRDKEEESVPLDTIVKETILTGGDWLRRAQLSIRLRMRNEAISCLEISRQLYEKKSKLALAVHIEWMDFCVSEGDVQGSLEQIASVVNGLYTLIPHTRRIASVNQVRTAVFGLVSKAGLRDVRAAVNDMDEKSSTRIHPVLLDAVNWHVHRYDD</sequence>